<reference evidence="10" key="1">
    <citation type="journal article" date="2014" name="Int. J. Syst. Evol. Microbiol.">
        <title>Complete genome sequence of Corynebacterium casei LMG S-19264T (=DSM 44701T), isolated from a smear-ripened cheese.</title>
        <authorList>
            <consortium name="US DOE Joint Genome Institute (JGI-PGF)"/>
            <person name="Walter F."/>
            <person name="Albersmeier A."/>
            <person name="Kalinowski J."/>
            <person name="Ruckert C."/>
        </authorList>
    </citation>
    <scope>NUCLEOTIDE SEQUENCE</scope>
    <source>
        <strain evidence="10">CCM 7897</strain>
    </source>
</reference>
<feature type="compositionally biased region" description="Low complexity" evidence="7">
    <location>
        <begin position="27"/>
        <end position="39"/>
    </location>
</feature>
<dbReference type="GO" id="GO:0016887">
    <property type="term" value="F:ATP hydrolysis activity"/>
    <property type="evidence" value="ECO:0007669"/>
    <property type="project" value="InterPro"/>
</dbReference>
<evidence type="ECO:0000256" key="2">
    <source>
        <dbReference type="ARBA" id="ARBA00022692"/>
    </source>
</evidence>
<name>A0A917BZ18_9HYPH</name>
<evidence type="ECO:0000256" key="5">
    <source>
        <dbReference type="ARBA" id="ARBA00022989"/>
    </source>
</evidence>
<evidence type="ECO:0000256" key="6">
    <source>
        <dbReference type="ARBA" id="ARBA00023136"/>
    </source>
</evidence>
<dbReference type="PRINTS" id="PR00119">
    <property type="entry name" value="CATATPASE"/>
</dbReference>
<dbReference type="Pfam" id="PF00702">
    <property type="entry name" value="Hydrolase"/>
    <property type="match status" value="1"/>
</dbReference>
<evidence type="ECO:0000259" key="9">
    <source>
        <dbReference type="SMART" id="SM00831"/>
    </source>
</evidence>
<dbReference type="Gene3D" id="2.70.150.10">
    <property type="entry name" value="Calcium-transporting ATPase, cytoplasmic transduction domain A"/>
    <property type="match status" value="1"/>
</dbReference>
<dbReference type="InterPro" id="IPR023299">
    <property type="entry name" value="ATPase_P-typ_cyto_dom_N"/>
</dbReference>
<dbReference type="SUPFAM" id="SSF56784">
    <property type="entry name" value="HAD-like"/>
    <property type="match status" value="1"/>
</dbReference>
<dbReference type="InterPro" id="IPR008250">
    <property type="entry name" value="ATPase_P-typ_transduc_dom_A_sf"/>
</dbReference>
<dbReference type="Pfam" id="PF00690">
    <property type="entry name" value="Cation_ATPase_N"/>
    <property type="match status" value="1"/>
</dbReference>
<feature type="transmembrane region" description="Helical" evidence="8">
    <location>
        <begin position="309"/>
        <end position="335"/>
    </location>
</feature>
<sequence>MAHASPGASGTASPDTQAAAHEPSGEATQTQTTLLAPAPRVTGPQGLSPAEAARRLKLFGRNSLEDLPRQPPGQLLLGALKHTLALLLLAAAALYTAMGDVTEGFFLIGCAGLYVLLAVIRQIQRDRIRVALHRLAEPAVRVRRDGRPIRLPAGDLVPGDVIAFAEGERMPADGVLLSSDPVTVDESMNGTTSIRTEKYPAGVAASQTLASDAWTPEAVAQTWIFPGRVPSTVLLRGALNLRGRGFVQIAATGVAALGRGGPTRTLLDDSPSPLQLAAGQIARRLALVGICFCVLVTVVTGLFQDDWYLGGLAGIALALALAPQELPLQLDLLLAHAARRLSRVKVLARRGTVVETIGATTVLCVGKTGLLTEGRITLTALREAGGTLVLAPGVPVPTRGHALLRLALYATPPAPTDALDRAILAVTDTALPPPDARLVEAYPRRRDLNAYVQHWRAPGGGDLFAAKGAPEAIARLCHLEGHAYTAMERDAAEFAAHGLHVLAVAYRQVAKDVPTPKGTLFTFAGLIAFSDPVRSDVPQAMGEARRAGVKVLLVTGDHPATAREVARQSGIDTTAGVLTGAEIARLTPESLITRVREVRVFARIQPEQKLAIVTALRNDGEVVAVTGDNEGDVPALAAAQIGIAVSRRAPDAVRQVAGLVLLDDRFASLVAGIRSGRRVFNNLRRSLVFIATVRGAMAGLAFVPLLMGVPPLLYPVHVVLVGLLAGPLTVLVFRSEPGNRHAMSRPPRAASEALFGSAEITSSLLQGLVLLAVLLALYVGAVRLDHPGLEARTCAFLALLMTLPVLAFASSAEPGARLFGRQRGGFWAVTALVVVIVALVLLLPQAAILFRLGPITPVQMALALILALVAGGWGGLLRRFGQP</sequence>
<dbReference type="Pfam" id="PF00689">
    <property type="entry name" value="Cation_ATPase_C"/>
    <property type="match status" value="1"/>
</dbReference>
<gene>
    <name evidence="10" type="ORF">GCM10007301_22340</name>
</gene>
<feature type="transmembrane region" description="Helical" evidence="8">
    <location>
        <begin position="858"/>
        <end position="877"/>
    </location>
</feature>
<proteinExistence type="predicted"/>
<feature type="transmembrane region" description="Helical" evidence="8">
    <location>
        <begin position="712"/>
        <end position="733"/>
    </location>
</feature>
<feature type="transmembrane region" description="Helical" evidence="8">
    <location>
        <begin position="75"/>
        <end position="98"/>
    </location>
</feature>
<feature type="domain" description="Cation-transporting P-type ATPase N-terminal" evidence="9">
    <location>
        <begin position="18"/>
        <end position="100"/>
    </location>
</feature>
<keyword evidence="4" id="KW-0067">ATP-binding</keyword>
<dbReference type="SMART" id="SM00831">
    <property type="entry name" value="Cation_ATPase_N"/>
    <property type="match status" value="1"/>
</dbReference>
<dbReference type="InterPro" id="IPR001757">
    <property type="entry name" value="P_typ_ATPase"/>
</dbReference>
<dbReference type="RefSeq" id="WP_188578417.1">
    <property type="nucleotide sequence ID" value="NZ_BMCT01000002.1"/>
</dbReference>
<dbReference type="InterPro" id="IPR059000">
    <property type="entry name" value="ATPase_P-type_domA"/>
</dbReference>
<feature type="transmembrane region" description="Helical" evidence="8">
    <location>
        <begin position="285"/>
        <end position="303"/>
    </location>
</feature>
<dbReference type="GO" id="GO:0005524">
    <property type="term" value="F:ATP binding"/>
    <property type="evidence" value="ECO:0007669"/>
    <property type="project" value="UniProtKB-KW"/>
</dbReference>
<accession>A0A917BZ18</accession>
<dbReference type="Pfam" id="PF00122">
    <property type="entry name" value="E1-E2_ATPase"/>
    <property type="match status" value="1"/>
</dbReference>
<dbReference type="SUPFAM" id="SSF81665">
    <property type="entry name" value="Calcium ATPase, transmembrane domain M"/>
    <property type="match status" value="1"/>
</dbReference>
<comment type="subcellular location">
    <subcellularLocation>
        <location evidence="1">Membrane</location>
        <topology evidence="1">Multi-pass membrane protein</topology>
    </subcellularLocation>
</comment>
<evidence type="ECO:0000313" key="11">
    <source>
        <dbReference type="Proteomes" id="UP000606044"/>
    </source>
</evidence>
<feature type="region of interest" description="Disordered" evidence="7">
    <location>
        <begin position="1"/>
        <end position="47"/>
    </location>
</feature>
<dbReference type="PANTHER" id="PTHR42861">
    <property type="entry name" value="CALCIUM-TRANSPORTING ATPASE"/>
    <property type="match status" value="1"/>
</dbReference>
<dbReference type="InterPro" id="IPR036412">
    <property type="entry name" value="HAD-like_sf"/>
</dbReference>
<evidence type="ECO:0000256" key="3">
    <source>
        <dbReference type="ARBA" id="ARBA00022741"/>
    </source>
</evidence>
<evidence type="ECO:0000256" key="1">
    <source>
        <dbReference type="ARBA" id="ARBA00004141"/>
    </source>
</evidence>
<feature type="transmembrane region" description="Helical" evidence="8">
    <location>
        <begin position="687"/>
        <end position="706"/>
    </location>
</feature>
<reference evidence="10" key="2">
    <citation type="submission" date="2020-09" db="EMBL/GenBank/DDBJ databases">
        <authorList>
            <person name="Sun Q."/>
            <person name="Sedlacek I."/>
        </authorList>
    </citation>
    <scope>NUCLEOTIDE SEQUENCE</scope>
    <source>
        <strain evidence="10">CCM 7897</strain>
    </source>
</reference>
<dbReference type="InterPro" id="IPR006068">
    <property type="entry name" value="ATPase_P-typ_cation-transptr_C"/>
</dbReference>
<evidence type="ECO:0000256" key="4">
    <source>
        <dbReference type="ARBA" id="ARBA00022840"/>
    </source>
</evidence>
<dbReference type="GO" id="GO:0016020">
    <property type="term" value="C:membrane"/>
    <property type="evidence" value="ECO:0007669"/>
    <property type="project" value="UniProtKB-SubCell"/>
</dbReference>
<keyword evidence="3" id="KW-0547">Nucleotide-binding</keyword>
<dbReference type="InterPro" id="IPR023214">
    <property type="entry name" value="HAD_sf"/>
</dbReference>
<feature type="transmembrane region" description="Helical" evidence="8">
    <location>
        <begin position="104"/>
        <end position="120"/>
    </location>
</feature>
<dbReference type="Gene3D" id="1.20.1110.10">
    <property type="entry name" value="Calcium-transporting ATPase, transmembrane domain"/>
    <property type="match status" value="1"/>
</dbReference>
<dbReference type="EMBL" id="BMCT01000002">
    <property type="protein sequence ID" value="GGF62121.1"/>
    <property type="molecule type" value="Genomic_DNA"/>
</dbReference>
<dbReference type="Gene3D" id="3.40.50.1000">
    <property type="entry name" value="HAD superfamily/HAD-like"/>
    <property type="match status" value="1"/>
</dbReference>
<organism evidence="10 11">
    <name type="scientific">Azorhizobium oxalatiphilum</name>
    <dbReference type="NCBI Taxonomy" id="980631"/>
    <lineage>
        <taxon>Bacteria</taxon>
        <taxon>Pseudomonadati</taxon>
        <taxon>Pseudomonadota</taxon>
        <taxon>Alphaproteobacteria</taxon>
        <taxon>Hyphomicrobiales</taxon>
        <taxon>Xanthobacteraceae</taxon>
        <taxon>Azorhizobium</taxon>
    </lineage>
</organism>
<dbReference type="PRINTS" id="PR00120">
    <property type="entry name" value="HATPASE"/>
</dbReference>
<keyword evidence="6 8" id="KW-0472">Membrane</keyword>
<dbReference type="Proteomes" id="UP000606044">
    <property type="component" value="Unassembled WGS sequence"/>
</dbReference>
<dbReference type="Gene3D" id="3.40.1110.10">
    <property type="entry name" value="Calcium-transporting ATPase, cytoplasmic domain N"/>
    <property type="match status" value="1"/>
</dbReference>
<feature type="transmembrane region" description="Helical" evidence="8">
    <location>
        <begin position="824"/>
        <end position="852"/>
    </location>
</feature>
<keyword evidence="11" id="KW-1185">Reference proteome</keyword>
<comment type="caution">
    <text evidence="10">The sequence shown here is derived from an EMBL/GenBank/DDBJ whole genome shotgun (WGS) entry which is preliminary data.</text>
</comment>
<keyword evidence="5 8" id="KW-1133">Transmembrane helix</keyword>
<dbReference type="NCBIfam" id="TIGR01494">
    <property type="entry name" value="ATPase_P-type"/>
    <property type="match status" value="1"/>
</dbReference>
<dbReference type="AlphaFoldDB" id="A0A917BZ18"/>
<feature type="transmembrane region" description="Helical" evidence="8">
    <location>
        <begin position="754"/>
        <end position="781"/>
    </location>
</feature>
<dbReference type="InterPro" id="IPR004014">
    <property type="entry name" value="ATPase_P-typ_cation-transptr_N"/>
</dbReference>
<evidence type="ECO:0000313" key="10">
    <source>
        <dbReference type="EMBL" id="GGF62121.1"/>
    </source>
</evidence>
<feature type="transmembrane region" description="Helical" evidence="8">
    <location>
        <begin position="793"/>
        <end position="812"/>
    </location>
</feature>
<keyword evidence="2 8" id="KW-0812">Transmembrane</keyword>
<evidence type="ECO:0000256" key="8">
    <source>
        <dbReference type="SAM" id="Phobius"/>
    </source>
</evidence>
<protein>
    <submittedName>
        <fullName evidence="10">ATPase</fullName>
    </submittedName>
</protein>
<evidence type="ECO:0000256" key="7">
    <source>
        <dbReference type="SAM" id="MobiDB-lite"/>
    </source>
</evidence>
<dbReference type="SUPFAM" id="SSF81653">
    <property type="entry name" value="Calcium ATPase, transduction domain A"/>
    <property type="match status" value="1"/>
</dbReference>
<dbReference type="InterPro" id="IPR023298">
    <property type="entry name" value="ATPase_P-typ_TM_dom_sf"/>
</dbReference>